<evidence type="ECO:0000313" key="2">
    <source>
        <dbReference type="EMBL" id="MFC4598799.1"/>
    </source>
</evidence>
<name>A0ABV9FFD1_9BACL</name>
<dbReference type="PROSITE" id="PS50012">
    <property type="entry name" value="RCC1_3"/>
    <property type="match status" value="3"/>
</dbReference>
<dbReference type="SUPFAM" id="SSF50985">
    <property type="entry name" value="RCC1/BLIP-II"/>
    <property type="match status" value="2"/>
</dbReference>
<keyword evidence="1" id="KW-0732">Signal</keyword>
<evidence type="ECO:0000313" key="3">
    <source>
        <dbReference type="Proteomes" id="UP001596028"/>
    </source>
</evidence>
<dbReference type="InterPro" id="IPR000408">
    <property type="entry name" value="Reg_chr_condens"/>
</dbReference>
<dbReference type="PRINTS" id="PR00633">
    <property type="entry name" value="RCCNDNSATION"/>
</dbReference>
<sequence>MSKSTLIVKKIWISLLALILIAGPLFIPTNAYAAPNDPVFVSVTSEEATTLALDQEGQIWAWGENGNPYGQYGDGTTVSSVLPKKVQVMNSGTPVIFTKVKPAADHSMALDINGNIWTTGNDSFGQLGNGPLGESLTWEKINIPGKTFIDIAVTVNASFALDSNGFLWGWGYEVSSTPQVPVQVPVEKDGIAFKLKSLYGHHQAVLAIDTEDQVWYIREEGRYLPQRYWTLVDTRFKSVSIGSGSSGGGPFILALDTYGNVWGWGDNSKGQLGHGLSPNFSYNPIPIPIRNGSNPIEFAQISAGYNHSLGLDVDGKMWVWGVNDKGQLGDGTTTDTSNAKTYTVSSFEGGVLRMASFTSVEGGLDRSYALDQEGKLWHWGNGVLKPVKLGLAVNQTKEITAFSFASPAVTGTVNEASHTISVNVPYGTNVTALTPTIVHTGASISPNSGVARNFTNPVTYTVTAADGSTQNYTVTVNVAASPAKA</sequence>
<dbReference type="PANTHER" id="PTHR45982">
    <property type="entry name" value="REGULATOR OF CHROMOSOME CONDENSATION"/>
    <property type="match status" value="1"/>
</dbReference>
<dbReference type="EMBL" id="JBHSEP010000006">
    <property type="protein sequence ID" value="MFC4598799.1"/>
    <property type="molecule type" value="Genomic_DNA"/>
</dbReference>
<reference evidence="3" key="1">
    <citation type="journal article" date="2019" name="Int. J. Syst. Evol. Microbiol.">
        <title>The Global Catalogue of Microorganisms (GCM) 10K type strain sequencing project: providing services to taxonomists for standard genome sequencing and annotation.</title>
        <authorList>
            <consortium name="The Broad Institute Genomics Platform"/>
            <consortium name="The Broad Institute Genome Sequencing Center for Infectious Disease"/>
            <person name="Wu L."/>
            <person name="Ma J."/>
        </authorList>
    </citation>
    <scope>NUCLEOTIDE SEQUENCE [LARGE SCALE GENOMIC DNA]</scope>
    <source>
        <strain evidence="3">CCUG 49571</strain>
    </source>
</reference>
<accession>A0ABV9FFD1</accession>
<organism evidence="2 3">
    <name type="scientific">Cohnella hongkongensis</name>
    <dbReference type="NCBI Taxonomy" id="178337"/>
    <lineage>
        <taxon>Bacteria</taxon>
        <taxon>Bacillati</taxon>
        <taxon>Bacillota</taxon>
        <taxon>Bacilli</taxon>
        <taxon>Bacillales</taxon>
        <taxon>Paenibacillaceae</taxon>
        <taxon>Cohnella</taxon>
    </lineage>
</organism>
<evidence type="ECO:0000256" key="1">
    <source>
        <dbReference type="SAM" id="SignalP"/>
    </source>
</evidence>
<gene>
    <name evidence="2" type="ORF">ACFO3S_11175</name>
</gene>
<dbReference type="Pfam" id="PF00415">
    <property type="entry name" value="RCC1"/>
    <property type="match status" value="3"/>
</dbReference>
<feature type="non-terminal residue" evidence="2">
    <location>
        <position position="485"/>
    </location>
</feature>
<dbReference type="PANTHER" id="PTHR45982:SF1">
    <property type="entry name" value="REGULATOR OF CHROMOSOME CONDENSATION"/>
    <property type="match status" value="1"/>
</dbReference>
<dbReference type="InterPro" id="IPR009091">
    <property type="entry name" value="RCC1/BLIP-II"/>
</dbReference>
<comment type="caution">
    <text evidence="2">The sequence shown here is derived from an EMBL/GenBank/DDBJ whole genome shotgun (WGS) entry which is preliminary data.</text>
</comment>
<dbReference type="RefSeq" id="WP_378095405.1">
    <property type="nucleotide sequence ID" value="NZ_JBHSEP010000006.1"/>
</dbReference>
<proteinExistence type="predicted"/>
<dbReference type="InterPro" id="IPR051553">
    <property type="entry name" value="Ran_GTPase-activating"/>
</dbReference>
<dbReference type="Proteomes" id="UP001596028">
    <property type="component" value="Unassembled WGS sequence"/>
</dbReference>
<feature type="signal peptide" evidence="1">
    <location>
        <begin position="1"/>
        <end position="33"/>
    </location>
</feature>
<protein>
    <submittedName>
        <fullName evidence="2">DUF5018 domain-containing protein</fullName>
    </submittedName>
</protein>
<feature type="chain" id="PRO_5046949799" evidence="1">
    <location>
        <begin position="34"/>
        <end position="485"/>
    </location>
</feature>
<dbReference type="Gene3D" id="2.130.10.30">
    <property type="entry name" value="Regulator of chromosome condensation 1/beta-lactamase-inhibitor protein II"/>
    <property type="match status" value="2"/>
</dbReference>
<keyword evidence="3" id="KW-1185">Reference proteome</keyword>
<dbReference type="PROSITE" id="PS00626">
    <property type="entry name" value="RCC1_2"/>
    <property type="match status" value="1"/>
</dbReference>